<dbReference type="PRINTS" id="PR00034">
    <property type="entry name" value="HTHCRP"/>
</dbReference>
<protein>
    <submittedName>
        <fullName evidence="6">cAMP-activated global transcriptional regulator CRP</fullName>
    </submittedName>
</protein>
<keyword evidence="3" id="KW-0804">Transcription</keyword>
<dbReference type="InterPro" id="IPR000595">
    <property type="entry name" value="cNMP-bd_dom"/>
</dbReference>
<keyword evidence="1" id="KW-0805">Transcription regulation</keyword>
<dbReference type="PROSITE" id="PS51063">
    <property type="entry name" value="HTH_CRP_2"/>
    <property type="match status" value="1"/>
</dbReference>
<dbReference type="InterPro" id="IPR012318">
    <property type="entry name" value="HTH_CRP"/>
</dbReference>
<dbReference type="RefSeq" id="WP_279244186.1">
    <property type="nucleotide sequence ID" value="NZ_SHNN01000001.1"/>
</dbReference>
<keyword evidence="7" id="KW-1185">Reference proteome</keyword>
<name>A0ABT3TFL9_9GAMM</name>
<dbReference type="InterPro" id="IPR018490">
    <property type="entry name" value="cNMP-bd_dom_sf"/>
</dbReference>
<dbReference type="Pfam" id="PF00325">
    <property type="entry name" value="Crp"/>
    <property type="match status" value="1"/>
</dbReference>
<evidence type="ECO:0000256" key="2">
    <source>
        <dbReference type="ARBA" id="ARBA00023125"/>
    </source>
</evidence>
<dbReference type="NCBIfam" id="NF008732">
    <property type="entry name" value="PRK11753.1"/>
    <property type="match status" value="1"/>
</dbReference>
<dbReference type="SUPFAM" id="SSF46785">
    <property type="entry name" value="Winged helix' DNA-binding domain"/>
    <property type="match status" value="1"/>
</dbReference>
<feature type="domain" description="Cyclic nucleotide-binding" evidence="4">
    <location>
        <begin position="16"/>
        <end position="108"/>
    </location>
</feature>
<dbReference type="SMART" id="SM00419">
    <property type="entry name" value="HTH_CRP"/>
    <property type="match status" value="1"/>
</dbReference>
<dbReference type="Proteomes" id="UP001143362">
    <property type="component" value="Unassembled WGS sequence"/>
</dbReference>
<sequence length="212" mass="23796">MINARVRNLLPNIESFLDHCQRRTFKSRTTLVSAGEPSESFFFVLEGSLSVVIKSEEGQDMVVTYVNPGDFFGEVGLYKRVDKVREASIQAKTNCEVAEISYERFYEVKEQFPEILYAIGAQMADRLTNATKKLHDLAFVDAKGRITNALYDLCKEPDAMTHPDGMQIKVSRQELGRIVGCSREVAGRILKVLEQEGMVQVAGHTMVVLGTR</sequence>
<dbReference type="InterPro" id="IPR036388">
    <property type="entry name" value="WH-like_DNA-bd_sf"/>
</dbReference>
<evidence type="ECO:0000259" key="4">
    <source>
        <dbReference type="PROSITE" id="PS50042"/>
    </source>
</evidence>
<proteinExistence type="predicted"/>
<dbReference type="InterPro" id="IPR036390">
    <property type="entry name" value="WH_DNA-bd_sf"/>
</dbReference>
<accession>A0ABT3TFL9</accession>
<dbReference type="EMBL" id="SHNN01000001">
    <property type="protein sequence ID" value="MCX2980207.1"/>
    <property type="molecule type" value="Genomic_DNA"/>
</dbReference>
<comment type="caution">
    <text evidence="6">The sequence shown here is derived from an EMBL/GenBank/DDBJ whole genome shotgun (WGS) entry which is preliminary data.</text>
</comment>
<dbReference type="Gene3D" id="2.60.120.10">
    <property type="entry name" value="Jelly Rolls"/>
    <property type="match status" value="1"/>
</dbReference>
<feature type="domain" description="HTH crp-type" evidence="5">
    <location>
        <begin position="140"/>
        <end position="212"/>
    </location>
</feature>
<evidence type="ECO:0000256" key="3">
    <source>
        <dbReference type="ARBA" id="ARBA00023163"/>
    </source>
</evidence>
<keyword evidence="2" id="KW-0238">DNA-binding</keyword>
<evidence type="ECO:0000313" key="6">
    <source>
        <dbReference type="EMBL" id="MCX2980207.1"/>
    </source>
</evidence>
<dbReference type="PANTHER" id="PTHR24567">
    <property type="entry name" value="CRP FAMILY TRANSCRIPTIONAL REGULATORY PROTEIN"/>
    <property type="match status" value="1"/>
</dbReference>
<dbReference type="InterPro" id="IPR050397">
    <property type="entry name" value="Env_Response_Regulators"/>
</dbReference>
<dbReference type="PROSITE" id="PS50042">
    <property type="entry name" value="CNMP_BINDING_3"/>
    <property type="match status" value="1"/>
</dbReference>
<dbReference type="InterPro" id="IPR014710">
    <property type="entry name" value="RmlC-like_jellyroll"/>
</dbReference>
<reference evidence="6" key="1">
    <citation type="submission" date="2019-02" db="EMBL/GenBank/DDBJ databases">
        <authorList>
            <person name="Li S.-H."/>
        </authorList>
    </citation>
    <scope>NUCLEOTIDE SEQUENCE</scope>
    <source>
        <strain evidence="6">IMCC14734</strain>
    </source>
</reference>
<organism evidence="6 7">
    <name type="scientific">Candidatus Litorirhabdus singularis</name>
    <dbReference type="NCBI Taxonomy" id="2518993"/>
    <lineage>
        <taxon>Bacteria</taxon>
        <taxon>Pseudomonadati</taxon>
        <taxon>Pseudomonadota</taxon>
        <taxon>Gammaproteobacteria</taxon>
        <taxon>Cellvibrionales</taxon>
        <taxon>Halieaceae</taxon>
        <taxon>Candidatus Litorirhabdus</taxon>
    </lineage>
</organism>
<evidence type="ECO:0000259" key="5">
    <source>
        <dbReference type="PROSITE" id="PS51063"/>
    </source>
</evidence>
<dbReference type="SMART" id="SM00100">
    <property type="entry name" value="cNMP"/>
    <property type="match status" value="1"/>
</dbReference>
<dbReference type="SUPFAM" id="SSF51206">
    <property type="entry name" value="cAMP-binding domain-like"/>
    <property type="match status" value="1"/>
</dbReference>
<evidence type="ECO:0000256" key="1">
    <source>
        <dbReference type="ARBA" id="ARBA00023015"/>
    </source>
</evidence>
<evidence type="ECO:0000313" key="7">
    <source>
        <dbReference type="Proteomes" id="UP001143362"/>
    </source>
</evidence>
<dbReference type="CDD" id="cd00038">
    <property type="entry name" value="CAP_ED"/>
    <property type="match status" value="1"/>
</dbReference>
<dbReference type="PANTHER" id="PTHR24567:SF68">
    <property type="entry name" value="DNA-BINDING TRANSCRIPTIONAL DUAL REGULATOR CRP"/>
    <property type="match status" value="1"/>
</dbReference>
<dbReference type="Gene3D" id="1.10.10.10">
    <property type="entry name" value="Winged helix-like DNA-binding domain superfamily/Winged helix DNA-binding domain"/>
    <property type="match status" value="1"/>
</dbReference>
<dbReference type="Pfam" id="PF00027">
    <property type="entry name" value="cNMP_binding"/>
    <property type="match status" value="1"/>
</dbReference>
<gene>
    <name evidence="6" type="primary">crp</name>
    <name evidence="6" type="ORF">EYC98_04915</name>
</gene>